<evidence type="ECO:0000313" key="4">
    <source>
        <dbReference type="EMBL" id="CAL1148690.1"/>
    </source>
</evidence>
<gene>
    <name evidence="3" type="ORF">C1SCF055_LOCUS21895</name>
</gene>
<dbReference type="EMBL" id="CAMXCT020002057">
    <property type="protein sequence ID" value="CAL1148690.1"/>
    <property type="molecule type" value="Genomic_DNA"/>
</dbReference>
<evidence type="ECO:0000313" key="5">
    <source>
        <dbReference type="EMBL" id="CAL4782627.1"/>
    </source>
</evidence>
<feature type="domain" description="UBA" evidence="2">
    <location>
        <begin position="771"/>
        <end position="809"/>
    </location>
</feature>
<feature type="compositionally biased region" description="Low complexity" evidence="1">
    <location>
        <begin position="742"/>
        <end position="755"/>
    </location>
</feature>
<dbReference type="InterPro" id="IPR015940">
    <property type="entry name" value="UBA"/>
</dbReference>
<reference evidence="4" key="2">
    <citation type="submission" date="2024-04" db="EMBL/GenBank/DDBJ databases">
        <authorList>
            <person name="Chen Y."/>
            <person name="Shah S."/>
            <person name="Dougan E. K."/>
            <person name="Thang M."/>
            <person name="Chan C."/>
        </authorList>
    </citation>
    <scope>NUCLEOTIDE SEQUENCE [LARGE SCALE GENOMIC DNA]</scope>
</reference>
<dbReference type="Pfam" id="PF04910">
    <property type="entry name" value="Tcf25"/>
    <property type="match status" value="1"/>
</dbReference>
<feature type="compositionally biased region" description="Basic residues" evidence="1">
    <location>
        <begin position="95"/>
        <end position="107"/>
    </location>
</feature>
<dbReference type="Pfam" id="PF00627">
    <property type="entry name" value="UBA"/>
    <property type="match status" value="1"/>
</dbReference>
<dbReference type="PANTHER" id="PTHR22684">
    <property type="entry name" value="NULP1-RELATED"/>
    <property type="match status" value="1"/>
</dbReference>
<reference evidence="3" key="1">
    <citation type="submission" date="2022-10" db="EMBL/GenBank/DDBJ databases">
        <authorList>
            <person name="Chen Y."/>
            <person name="Dougan E. K."/>
            <person name="Chan C."/>
            <person name="Rhodes N."/>
            <person name="Thang M."/>
        </authorList>
    </citation>
    <scope>NUCLEOTIDE SEQUENCE</scope>
</reference>
<feature type="compositionally biased region" description="Basic and acidic residues" evidence="1">
    <location>
        <begin position="17"/>
        <end position="45"/>
    </location>
</feature>
<dbReference type="InterPro" id="IPR009060">
    <property type="entry name" value="UBA-like_sf"/>
</dbReference>
<keyword evidence="6" id="KW-1185">Reference proteome</keyword>
<organism evidence="3">
    <name type="scientific">Cladocopium goreaui</name>
    <dbReference type="NCBI Taxonomy" id="2562237"/>
    <lineage>
        <taxon>Eukaryota</taxon>
        <taxon>Sar</taxon>
        <taxon>Alveolata</taxon>
        <taxon>Dinophyceae</taxon>
        <taxon>Suessiales</taxon>
        <taxon>Symbiodiniaceae</taxon>
        <taxon>Cladocopium</taxon>
    </lineage>
</organism>
<dbReference type="AlphaFoldDB" id="A0A9P1G2C3"/>
<dbReference type="PANTHER" id="PTHR22684:SF0">
    <property type="entry name" value="RIBOSOME QUALITY CONTROL COMPLEX SUBUNIT TCF25"/>
    <property type="match status" value="1"/>
</dbReference>
<dbReference type="PROSITE" id="PS50330">
    <property type="entry name" value="UIM"/>
    <property type="match status" value="1"/>
</dbReference>
<dbReference type="Proteomes" id="UP001152797">
    <property type="component" value="Unassembled WGS sequence"/>
</dbReference>
<dbReference type="SUPFAM" id="SSF46934">
    <property type="entry name" value="UBA-like"/>
    <property type="match status" value="1"/>
</dbReference>
<feature type="region of interest" description="Disordered" evidence="1">
    <location>
        <begin position="740"/>
        <end position="776"/>
    </location>
</feature>
<evidence type="ECO:0000313" key="3">
    <source>
        <dbReference type="EMBL" id="CAI3995315.1"/>
    </source>
</evidence>
<dbReference type="SMART" id="SM00165">
    <property type="entry name" value="UBA"/>
    <property type="match status" value="1"/>
</dbReference>
<evidence type="ECO:0000313" key="6">
    <source>
        <dbReference type="Proteomes" id="UP001152797"/>
    </source>
</evidence>
<accession>A0A9P1G2C3</accession>
<feature type="compositionally biased region" description="Pro residues" evidence="1">
    <location>
        <begin position="657"/>
        <end position="676"/>
    </location>
</feature>
<evidence type="ECO:0000256" key="1">
    <source>
        <dbReference type="SAM" id="MobiDB-lite"/>
    </source>
</evidence>
<dbReference type="EMBL" id="CAMXCT010002057">
    <property type="protein sequence ID" value="CAI3995315.1"/>
    <property type="molecule type" value="Genomic_DNA"/>
</dbReference>
<dbReference type="Gene3D" id="1.10.8.10">
    <property type="entry name" value="DNA helicase RuvA subunit, C-terminal domain"/>
    <property type="match status" value="1"/>
</dbReference>
<feature type="region of interest" description="Disordered" evidence="1">
    <location>
        <begin position="1"/>
        <end position="116"/>
    </location>
</feature>
<proteinExistence type="predicted"/>
<dbReference type="InterPro" id="IPR003903">
    <property type="entry name" value="UIM_dom"/>
</dbReference>
<comment type="caution">
    <text evidence="3">The sequence shown here is derived from an EMBL/GenBank/DDBJ whole genome shotgun (WGS) entry which is preliminary data.</text>
</comment>
<name>A0A9P1G2C3_9DINO</name>
<dbReference type="OrthoDB" id="205993at2759"/>
<sequence>MSAKQVRKLQALKVSKKGTDANEDAHEDAKESGSDCESTEPKESKACGFSALIGSSDTDSDAAHAHDSQIQKPAEMAVEKGPTTEIAAESAPPSKSKKKKKGKKSQVKKTEDSSEGEELLLEAALVQAEVTAAANSLQLGDDANCGNSLAMAKPFFNADRERRRLFKMKPSQMKDGHNGHNSRKGQSLKLRGTTEGHFLHYRRLFIIEPTPDEGWPRPDGCARMVTDSSQCFRIETTPERTKMLLEFASDAASYEPQMVYDFLMDYPFCVEALLVASEMSREGRDHQEAFRLLRRAVYAAECSFNGAFSPFSETQVPMVRGDGCCILSWPRVRVQLPGNDSSWPGWSWLMALWGYMLGLASQGLPRTSLEVCKLILAMTLPYDPTHSLAHLDYFALRAEEYDFLLHFVEHFNPPCALPAQCIMRLDCCLPNFAYSAALAYYLRTDGDACEASALGTVNVEHLTEPCWVRAGSDRTDGPSQAHLALLRAMLFFPGTLRSILDNLGISLNSSASGSPYKLSWSELLDRSPLGQKPTLHQQHFLAHALVSDAFVQRCAAFFRGERMLRWLHACAGRLVQMCESSLFEKELLQARKAWSEAPLAVANALANDYKQFSTSEVGPERKAPVIFENAVNTWLGAPAETPPHRPEAQLVAKAPPRHAPPQLVRPPPAIPPPPPAGYALGGLLPPPQPRPKAAPLQLNYHQDEQEDSEDDEALRKALLLSEAEERRRLVAEQDAEYRESLAADAARADSTGADAPLGEGGEGGESQSLRAPDRESLAQLEAMGFDGAAAADALRKAGNVEGAVELLTS</sequence>
<evidence type="ECO:0000259" key="2">
    <source>
        <dbReference type="PROSITE" id="PS50030"/>
    </source>
</evidence>
<dbReference type="GO" id="GO:1990112">
    <property type="term" value="C:RQC complex"/>
    <property type="evidence" value="ECO:0007669"/>
    <property type="project" value="TreeGrafter"/>
</dbReference>
<dbReference type="InterPro" id="IPR006994">
    <property type="entry name" value="TCF25/Rqc1"/>
</dbReference>
<dbReference type="EMBL" id="CAMXCT030002057">
    <property type="protein sequence ID" value="CAL4782627.1"/>
    <property type="molecule type" value="Genomic_DNA"/>
</dbReference>
<dbReference type="PROSITE" id="PS50030">
    <property type="entry name" value="UBA"/>
    <property type="match status" value="1"/>
</dbReference>
<feature type="region of interest" description="Disordered" evidence="1">
    <location>
        <begin position="649"/>
        <end position="694"/>
    </location>
</feature>
<protein>
    <submittedName>
        <fullName evidence="5">Transcription factor 25</fullName>
    </submittedName>
</protein>